<dbReference type="Gene3D" id="3.40.50.1220">
    <property type="entry name" value="TPP-binding domain"/>
    <property type="match status" value="1"/>
</dbReference>
<evidence type="ECO:0000313" key="14">
    <source>
        <dbReference type="Proteomes" id="UP001165063"/>
    </source>
</evidence>
<dbReference type="CDD" id="cd02005">
    <property type="entry name" value="TPP_PDC_IPDC"/>
    <property type="match status" value="1"/>
</dbReference>
<accession>A0A9W6YX03</accession>
<dbReference type="FunFam" id="3.40.50.970:FF:000024">
    <property type="entry name" value="Pyruvate decarboxylase isozyme"/>
    <property type="match status" value="1"/>
</dbReference>
<dbReference type="Gene3D" id="3.40.50.970">
    <property type="match status" value="2"/>
</dbReference>
<feature type="domain" description="Thiamine pyrophosphate enzyme TPP-binding" evidence="11">
    <location>
        <begin position="429"/>
        <end position="562"/>
    </location>
</feature>
<dbReference type="Proteomes" id="UP001165063">
    <property type="component" value="Unassembled WGS sequence"/>
</dbReference>
<dbReference type="SUPFAM" id="SSF52467">
    <property type="entry name" value="DHS-like NAD/FAD-binding domain"/>
    <property type="match status" value="1"/>
</dbReference>
<dbReference type="PANTHER" id="PTHR43452:SF3">
    <property type="entry name" value="TRANSAMINATED AMINO ACID DECARBOXYLASE"/>
    <property type="match status" value="1"/>
</dbReference>
<evidence type="ECO:0000256" key="9">
    <source>
        <dbReference type="RuleBase" id="RU362132"/>
    </source>
</evidence>
<evidence type="ECO:0000259" key="11">
    <source>
        <dbReference type="Pfam" id="PF02775"/>
    </source>
</evidence>
<dbReference type="SUPFAM" id="SSF52518">
    <property type="entry name" value="Thiamin diphosphate-binding fold (THDP-binding)"/>
    <property type="match status" value="2"/>
</dbReference>
<evidence type="ECO:0000256" key="3">
    <source>
        <dbReference type="ARBA" id="ARBA00022723"/>
    </source>
</evidence>
<dbReference type="InterPro" id="IPR011766">
    <property type="entry name" value="TPP_enzyme_TPP-bd"/>
</dbReference>
<dbReference type="InterPro" id="IPR012000">
    <property type="entry name" value="Thiamin_PyroP_enz_cen_dom"/>
</dbReference>
<evidence type="ECO:0000256" key="6">
    <source>
        <dbReference type="ARBA" id="ARBA00023052"/>
    </source>
</evidence>
<keyword evidence="5 8" id="KW-0460">Magnesium</keyword>
<dbReference type="CDD" id="cd07038">
    <property type="entry name" value="TPP_PYR_PDC_IPDC_like"/>
    <property type="match status" value="1"/>
</dbReference>
<evidence type="ECO:0000256" key="1">
    <source>
        <dbReference type="ARBA" id="ARBA00001964"/>
    </source>
</evidence>
<dbReference type="PANTHER" id="PTHR43452">
    <property type="entry name" value="PYRUVATE DECARBOXYLASE"/>
    <property type="match status" value="1"/>
</dbReference>
<comment type="cofactor">
    <cofactor evidence="8">
        <name>Mg(2+)</name>
        <dbReference type="ChEBI" id="CHEBI:18420"/>
    </cofactor>
    <text evidence="8">Binds 1 Mg(2+) per subunit.</text>
</comment>
<organism evidence="13 14">
    <name type="scientific">Ambrosiozyma monospora</name>
    <name type="common">Yeast</name>
    <name type="synonym">Endomycopsis monosporus</name>
    <dbReference type="NCBI Taxonomy" id="43982"/>
    <lineage>
        <taxon>Eukaryota</taxon>
        <taxon>Fungi</taxon>
        <taxon>Dikarya</taxon>
        <taxon>Ascomycota</taxon>
        <taxon>Saccharomycotina</taxon>
        <taxon>Pichiomycetes</taxon>
        <taxon>Pichiales</taxon>
        <taxon>Pichiaceae</taxon>
        <taxon>Ambrosiozyma</taxon>
    </lineage>
</organism>
<feature type="binding site" evidence="8">
    <location>
        <position position="479"/>
    </location>
    <ligand>
        <name>Mg(2+)</name>
        <dbReference type="ChEBI" id="CHEBI:18420"/>
    </ligand>
</feature>
<feature type="binding site" evidence="8">
    <location>
        <position position="506"/>
    </location>
    <ligand>
        <name>Mg(2+)</name>
        <dbReference type="ChEBI" id="CHEBI:18420"/>
    </ligand>
</feature>
<keyword evidence="3 8" id="KW-0479">Metal-binding</keyword>
<dbReference type="InterPro" id="IPR047214">
    <property type="entry name" value="TPP_PDC_IPDC"/>
</dbReference>
<dbReference type="AlphaFoldDB" id="A0A9W6YX03"/>
<dbReference type="InterPro" id="IPR029035">
    <property type="entry name" value="DHS-like_NAD/FAD-binding_dom"/>
</dbReference>
<evidence type="ECO:0000259" key="10">
    <source>
        <dbReference type="Pfam" id="PF00205"/>
    </source>
</evidence>
<dbReference type="GO" id="GO:0000949">
    <property type="term" value="P:aromatic amino acid family catabolic process to alcohol via Ehrlich pathway"/>
    <property type="evidence" value="ECO:0007669"/>
    <property type="project" value="TreeGrafter"/>
</dbReference>
<name>A0A9W6YX03_AMBMO</name>
<dbReference type="GO" id="GO:0005634">
    <property type="term" value="C:nucleus"/>
    <property type="evidence" value="ECO:0007669"/>
    <property type="project" value="TreeGrafter"/>
</dbReference>
<dbReference type="GO" id="GO:0000287">
    <property type="term" value="F:magnesium ion binding"/>
    <property type="evidence" value="ECO:0007669"/>
    <property type="project" value="InterPro"/>
</dbReference>
<dbReference type="InterPro" id="IPR012001">
    <property type="entry name" value="Thiamin_PyroP_enz_TPP-bd_dom"/>
</dbReference>
<dbReference type="Pfam" id="PF02775">
    <property type="entry name" value="TPP_enzyme_C"/>
    <property type="match status" value="1"/>
</dbReference>
<gene>
    <name evidence="13" type="ORF">Amon01_000323600</name>
</gene>
<proteinExistence type="inferred from homology"/>
<reference evidence="13" key="1">
    <citation type="submission" date="2023-04" db="EMBL/GenBank/DDBJ databases">
        <title>Ambrosiozyma monospora NBRC 1965.</title>
        <authorList>
            <person name="Ichikawa N."/>
            <person name="Sato H."/>
            <person name="Tonouchi N."/>
        </authorList>
    </citation>
    <scope>NUCLEOTIDE SEQUENCE</scope>
    <source>
        <strain evidence="13">NBRC 1965</strain>
    </source>
</reference>
<feature type="domain" description="Thiamine pyrophosphate enzyme central" evidence="10">
    <location>
        <begin position="237"/>
        <end position="358"/>
    </location>
</feature>
<sequence length="591" mass="65430">MAPIALADINSSPSSLNTEPQSDFQLPLGEYIFKRIESLGIKSIFGVPGDFNLQFLEHLYQTNVKWYGCCNELNASYATDGYSRTTGKLGVLVTTFGVGEMSAMNGVSGAFAESVPMLHIVGTTALTVKSSGANIHHLVPNISTGLQKSDHYAYEKMVGPISCRVESLKGLQNATDLIDGLIKTILEKKRPGYLYLPCDLVDQFVDASNLISVPGESFFVRNSTIPPTVQDNISELILQKLYNAKKPVVLADVLVDRYGLTPQLREFVKLANIPNSSTAMGKSILDESQASYIGDYIGDESAPQVAEYFRSADLVLHFGDYYNEINSGHNSLYKGINPDNLIILNPEYISIGSRVKIFYESFLDIVPQLLVSLDRSQLPDFSNHGVAPVEIKEVPSPKPISQTLLLNKLQKFLKPDDVLISDTCSIMFGTNELRLPRNVKVIGQHFYLSIGMALPCSFGVSVALREMNSKRRLILLEGDGSAQMTIQELANFNRHGLNPLIFLLNNNGYTVERVIKGPERDYNDIMPNWKWTKIFDVFGYSNAKCCKVGTPDELDQAMQKLGDSDLDVARLIEVELAPLDVPDRFHAMCNC</sequence>
<keyword evidence="7" id="KW-0456">Lyase</keyword>
<evidence type="ECO:0000256" key="5">
    <source>
        <dbReference type="ARBA" id="ARBA00022842"/>
    </source>
</evidence>
<evidence type="ECO:0000313" key="13">
    <source>
        <dbReference type="EMBL" id="GMG26208.1"/>
    </source>
</evidence>
<dbReference type="Pfam" id="PF02776">
    <property type="entry name" value="TPP_enzyme_N"/>
    <property type="match status" value="1"/>
</dbReference>
<feature type="domain" description="Thiamine pyrophosphate enzyme N-terminal TPP-binding" evidence="12">
    <location>
        <begin position="28"/>
        <end position="127"/>
    </location>
</feature>
<evidence type="ECO:0000256" key="4">
    <source>
        <dbReference type="ARBA" id="ARBA00022793"/>
    </source>
</evidence>
<dbReference type="InterPro" id="IPR029061">
    <property type="entry name" value="THDP-binding"/>
</dbReference>
<evidence type="ECO:0000256" key="7">
    <source>
        <dbReference type="ARBA" id="ARBA00023239"/>
    </source>
</evidence>
<dbReference type="Pfam" id="PF00205">
    <property type="entry name" value="TPP_enzyme_M"/>
    <property type="match status" value="1"/>
</dbReference>
<comment type="caution">
    <text evidence="13">The sequence shown here is derived from an EMBL/GenBank/DDBJ whole genome shotgun (WGS) entry which is preliminary data.</text>
</comment>
<keyword evidence="14" id="KW-1185">Reference proteome</keyword>
<dbReference type="InterPro" id="IPR047213">
    <property type="entry name" value="TPP_PYR_PDC_IPDC-like"/>
</dbReference>
<dbReference type="OrthoDB" id="308383at2759"/>
<dbReference type="EMBL" id="BSXU01001328">
    <property type="protein sequence ID" value="GMG26208.1"/>
    <property type="molecule type" value="Genomic_DNA"/>
</dbReference>
<dbReference type="GO" id="GO:0004737">
    <property type="term" value="F:pyruvate decarboxylase activity"/>
    <property type="evidence" value="ECO:0007669"/>
    <property type="project" value="TreeGrafter"/>
</dbReference>
<evidence type="ECO:0000259" key="12">
    <source>
        <dbReference type="Pfam" id="PF02776"/>
    </source>
</evidence>
<evidence type="ECO:0000256" key="8">
    <source>
        <dbReference type="PIRSR" id="PIRSR036565-2"/>
    </source>
</evidence>
<dbReference type="PIRSF" id="PIRSF036565">
    <property type="entry name" value="Pyruvt_ip_decrb"/>
    <property type="match status" value="1"/>
</dbReference>
<dbReference type="GO" id="GO:0005829">
    <property type="term" value="C:cytosol"/>
    <property type="evidence" value="ECO:0007669"/>
    <property type="project" value="TreeGrafter"/>
</dbReference>
<comment type="similarity">
    <text evidence="2 9">Belongs to the TPP enzyme family.</text>
</comment>
<feature type="binding site" evidence="8">
    <location>
        <position position="508"/>
    </location>
    <ligand>
        <name>Mg(2+)</name>
        <dbReference type="ChEBI" id="CHEBI:18420"/>
    </ligand>
</feature>
<comment type="cofactor">
    <cofactor evidence="1">
        <name>thiamine diphosphate</name>
        <dbReference type="ChEBI" id="CHEBI:58937"/>
    </cofactor>
</comment>
<evidence type="ECO:0000256" key="2">
    <source>
        <dbReference type="ARBA" id="ARBA00007812"/>
    </source>
</evidence>
<dbReference type="GO" id="GO:0030976">
    <property type="term" value="F:thiamine pyrophosphate binding"/>
    <property type="evidence" value="ECO:0007669"/>
    <property type="project" value="InterPro"/>
</dbReference>
<keyword evidence="4" id="KW-0210">Decarboxylase</keyword>
<keyword evidence="6 9" id="KW-0786">Thiamine pyrophosphate</keyword>
<protein>
    <submittedName>
        <fullName evidence="13">Unnamed protein product</fullName>
    </submittedName>
</protein>
<dbReference type="InterPro" id="IPR012110">
    <property type="entry name" value="PDC/IPDC-like"/>
</dbReference>